<reference evidence="3" key="1">
    <citation type="submission" date="2018-06" db="EMBL/GenBank/DDBJ databases">
        <authorList>
            <person name="Zhirakovskaya E."/>
        </authorList>
    </citation>
    <scope>NUCLEOTIDE SEQUENCE</scope>
</reference>
<dbReference type="AlphaFoldDB" id="A0A3B0S5L6"/>
<keyword evidence="1" id="KW-0812">Transmembrane</keyword>
<keyword evidence="1" id="KW-0472">Membrane</keyword>
<gene>
    <name evidence="3" type="ORF">MNBD_ALPHA04-701</name>
</gene>
<protein>
    <recommendedName>
        <fullName evidence="2">DUF4349 domain-containing protein</fullName>
    </recommendedName>
</protein>
<evidence type="ECO:0000256" key="1">
    <source>
        <dbReference type="SAM" id="Phobius"/>
    </source>
</evidence>
<organism evidence="3">
    <name type="scientific">hydrothermal vent metagenome</name>
    <dbReference type="NCBI Taxonomy" id="652676"/>
    <lineage>
        <taxon>unclassified sequences</taxon>
        <taxon>metagenomes</taxon>
        <taxon>ecological metagenomes</taxon>
    </lineage>
</organism>
<proteinExistence type="predicted"/>
<feature type="transmembrane region" description="Helical" evidence="1">
    <location>
        <begin position="267"/>
        <end position="287"/>
    </location>
</feature>
<dbReference type="EMBL" id="UOEF01000214">
    <property type="protein sequence ID" value="VAV95648.1"/>
    <property type="molecule type" value="Genomic_DNA"/>
</dbReference>
<feature type="domain" description="DUF4349" evidence="2">
    <location>
        <begin position="72"/>
        <end position="287"/>
    </location>
</feature>
<dbReference type="InterPro" id="IPR025645">
    <property type="entry name" value="DUF4349"/>
</dbReference>
<dbReference type="PROSITE" id="PS51257">
    <property type="entry name" value="PROKAR_LIPOPROTEIN"/>
    <property type="match status" value="1"/>
</dbReference>
<accession>A0A3B0S5L6</accession>
<sequence>MTRYLLATTAMLGLAACSSASENSTQYDMAESAGEPAMKLEMGMPGEDAATADASAKGAVRSPGEIPVSLPQIAYSYDYGFRLPAADISKTQQAHVELCEKRGPKICRVLNMSSSGGEGDYANGRLHIEVAAAQARAFGGQLAEVVEEHGGNQIAASISGEDLSKQIVDTEARLRSRVLLSQRLTELLRTKNGSVKELVAAERAVTQVNEEIDQARSWLKEMRGRVAFSKVMVNYESNAPGSGGFIRPIREAFAGISSILGTSIGSAITLFAILLPWMLVIALAIYLRRRFKSSNRTFWGRQVEVIDQPAPAED</sequence>
<evidence type="ECO:0000313" key="3">
    <source>
        <dbReference type="EMBL" id="VAV95648.1"/>
    </source>
</evidence>
<dbReference type="Pfam" id="PF14257">
    <property type="entry name" value="DUF4349"/>
    <property type="match status" value="1"/>
</dbReference>
<keyword evidence="1" id="KW-1133">Transmembrane helix</keyword>
<name>A0A3B0S5L6_9ZZZZ</name>
<evidence type="ECO:0000259" key="2">
    <source>
        <dbReference type="Pfam" id="PF14257"/>
    </source>
</evidence>